<reference evidence="1 2" key="1">
    <citation type="submission" date="2019-03" db="EMBL/GenBank/DDBJ databases">
        <title>Single cell metagenomics reveals metabolic interactions within the superorganism composed of flagellate Streblomastix strix and complex community of Bacteroidetes bacteria on its surface.</title>
        <authorList>
            <person name="Treitli S.C."/>
            <person name="Kolisko M."/>
            <person name="Husnik F."/>
            <person name="Keeling P."/>
            <person name="Hampl V."/>
        </authorList>
    </citation>
    <scope>NUCLEOTIDE SEQUENCE [LARGE SCALE GENOMIC DNA]</scope>
    <source>
        <strain evidence="1">ST1C</strain>
    </source>
</reference>
<proteinExistence type="predicted"/>
<name>A0A5J4TC24_9EUKA</name>
<gene>
    <name evidence="1" type="ORF">EZS28_049458</name>
</gene>
<feature type="non-terminal residue" evidence="1">
    <location>
        <position position="235"/>
    </location>
</feature>
<dbReference type="EMBL" id="SNRW01035312">
    <property type="protein sequence ID" value="KAA6355015.1"/>
    <property type="molecule type" value="Genomic_DNA"/>
</dbReference>
<sequence length="235" mass="27060">MEDMRKCLQIKISPSMATFKSFQRKDTICGQEHVFLAVMQRQSMHQAIFDLKPNQGVIIADFKENFHMEYNRDQESQEFFHQNPVTCLSFVTHIMTSESKHIKTVFTILSKCLSHNAQFVIRALKRVLREPEFIGLTHLHWWSDGAGHFKNLALLQVLQETNEGQRLLSNCDIEVSIFCAAYGKSECDSCFGYFSRLLKQCITIEGIKSLNDLVSFFQDETSSIQGSSSKSDTYY</sequence>
<accession>A0A5J4TC24</accession>
<dbReference type="Proteomes" id="UP000324800">
    <property type="component" value="Unassembled WGS sequence"/>
</dbReference>
<organism evidence="1 2">
    <name type="scientific">Streblomastix strix</name>
    <dbReference type="NCBI Taxonomy" id="222440"/>
    <lineage>
        <taxon>Eukaryota</taxon>
        <taxon>Metamonada</taxon>
        <taxon>Preaxostyla</taxon>
        <taxon>Oxymonadida</taxon>
        <taxon>Streblomastigidae</taxon>
        <taxon>Streblomastix</taxon>
    </lineage>
</organism>
<dbReference type="AlphaFoldDB" id="A0A5J4TC24"/>
<evidence type="ECO:0000313" key="1">
    <source>
        <dbReference type="EMBL" id="KAA6355015.1"/>
    </source>
</evidence>
<comment type="caution">
    <text evidence="1">The sequence shown here is derived from an EMBL/GenBank/DDBJ whole genome shotgun (WGS) entry which is preliminary data.</text>
</comment>
<dbReference type="OrthoDB" id="6375801at2759"/>
<evidence type="ECO:0000313" key="2">
    <source>
        <dbReference type="Proteomes" id="UP000324800"/>
    </source>
</evidence>
<protein>
    <submittedName>
        <fullName evidence="1">Uncharacterized protein</fullName>
    </submittedName>
</protein>